<evidence type="ECO:0000256" key="6">
    <source>
        <dbReference type="ARBA" id="ARBA00023004"/>
    </source>
</evidence>
<dbReference type="InterPro" id="IPR002397">
    <property type="entry name" value="Cyt_P450_B"/>
</dbReference>
<evidence type="ECO:0000313" key="9">
    <source>
        <dbReference type="EMBL" id="BBY22818.1"/>
    </source>
</evidence>
<dbReference type="InterPro" id="IPR017972">
    <property type="entry name" value="Cyt_P450_CS"/>
</dbReference>
<dbReference type="Gene3D" id="1.10.630.10">
    <property type="entry name" value="Cytochrome P450"/>
    <property type="match status" value="1"/>
</dbReference>
<comment type="similarity">
    <text evidence="2 8">Belongs to the cytochrome P450 family.</text>
</comment>
<evidence type="ECO:0000256" key="5">
    <source>
        <dbReference type="ARBA" id="ARBA00023002"/>
    </source>
</evidence>
<evidence type="ECO:0000256" key="3">
    <source>
        <dbReference type="ARBA" id="ARBA00022617"/>
    </source>
</evidence>
<accession>A0A7I7Q922</accession>
<dbReference type="GO" id="GO:0016705">
    <property type="term" value="F:oxidoreductase activity, acting on paired donors, with incorporation or reduction of molecular oxygen"/>
    <property type="evidence" value="ECO:0007669"/>
    <property type="project" value="InterPro"/>
</dbReference>
<keyword evidence="7 8" id="KW-0503">Monooxygenase</keyword>
<dbReference type="InterPro" id="IPR036396">
    <property type="entry name" value="Cyt_P450_sf"/>
</dbReference>
<evidence type="ECO:0000313" key="10">
    <source>
        <dbReference type="Proteomes" id="UP000467130"/>
    </source>
</evidence>
<dbReference type="GO" id="GO:0005506">
    <property type="term" value="F:iron ion binding"/>
    <property type="evidence" value="ECO:0007669"/>
    <property type="project" value="InterPro"/>
</dbReference>
<dbReference type="CDD" id="cd20625">
    <property type="entry name" value="CYP164-like"/>
    <property type="match status" value="1"/>
</dbReference>
<dbReference type="KEGG" id="msto:MSTO_30230"/>
<protein>
    <submittedName>
        <fullName evidence="9">Cytochrome P450</fullName>
    </submittedName>
</protein>
<dbReference type="AlphaFoldDB" id="A0A7I7Q922"/>
<dbReference type="Pfam" id="PF00067">
    <property type="entry name" value="p450"/>
    <property type="match status" value="1"/>
</dbReference>
<dbReference type="GO" id="GO:0020037">
    <property type="term" value="F:heme binding"/>
    <property type="evidence" value="ECO:0007669"/>
    <property type="project" value="InterPro"/>
</dbReference>
<evidence type="ECO:0000256" key="7">
    <source>
        <dbReference type="ARBA" id="ARBA00023033"/>
    </source>
</evidence>
<reference evidence="9 10" key="1">
    <citation type="journal article" date="2019" name="Emerg. Microbes Infect.">
        <title>Comprehensive subspecies identification of 175 nontuberculous mycobacteria species based on 7547 genomic profiles.</title>
        <authorList>
            <person name="Matsumoto Y."/>
            <person name="Kinjo T."/>
            <person name="Motooka D."/>
            <person name="Nabeya D."/>
            <person name="Jung N."/>
            <person name="Uechi K."/>
            <person name="Horii T."/>
            <person name="Iida T."/>
            <person name="Fujita J."/>
            <person name="Nakamura S."/>
        </authorList>
    </citation>
    <scope>NUCLEOTIDE SEQUENCE [LARGE SCALE GENOMIC DNA]</scope>
    <source>
        <strain evidence="9 10">JCM 17783</strain>
    </source>
</reference>
<dbReference type="PRINTS" id="PR00359">
    <property type="entry name" value="BP450"/>
</dbReference>
<dbReference type="SUPFAM" id="SSF48264">
    <property type="entry name" value="Cytochrome P450"/>
    <property type="match status" value="1"/>
</dbReference>
<sequence>MTPEEAFDAAMRYENRANPYPYFDELRKTPVVRVTNGIYAVTGYEELMALAHDPRVSSDLRKSRPMVGLGRRFAGEPTVDVAPELAGAYGKEPSFIAADPPEHDRARRTCMHFFGPPDAPDLIPGQEPLCQQIVNGLLDKAVGKTRIDVVDEFAYPLPVNVICRIMGVPIEDEPLFHAWLADITAGVFDLGPDINTEEGRARRAKGEAAADELNEYIVGLADKAAKSPGPGMISQLAHYDGPDGRMSPSAIVNNTILLFFAGHDSTVNLIAHCVLTVLRNPWSIELLSSKPELIPGAIEEVLRLQSSVQFFPTRSALADIDIGGTTIPKGAPIYLMYGAANRDPRRFTDPDTFDPRRADNEHVGWGRGIHVCFGGPLARLEVNTAFEVFLRRVKNPRLVEDPPPYRISQVFRGPRHLLVDYDEVRP</sequence>
<evidence type="ECO:0000256" key="4">
    <source>
        <dbReference type="ARBA" id="ARBA00022723"/>
    </source>
</evidence>
<dbReference type="FunFam" id="1.10.630.10:FF:000018">
    <property type="entry name" value="Cytochrome P450 monooxygenase"/>
    <property type="match status" value="1"/>
</dbReference>
<organism evidence="9 10">
    <name type="scientific">Mycobacterium stomatepiae</name>
    <dbReference type="NCBI Taxonomy" id="470076"/>
    <lineage>
        <taxon>Bacteria</taxon>
        <taxon>Bacillati</taxon>
        <taxon>Actinomycetota</taxon>
        <taxon>Actinomycetes</taxon>
        <taxon>Mycobacteriales</taxon>
        <taxon>Mycobacteriaceae</taxon>
        <taxon>Mycobacterium</taxon>
        <taxon>Mycobacterium simiae complex</taxon>
    </lineage>
</organism>
<dbReference type="PROSITE" id="PS00086">
    <property type="entry name" value="CYTOCHROME_P450"/>
    <property type="match status" value="1"/>
</dbReference>
<dbReference type="PANTHER" id="PTHR46696">
    <property type="entry name" value="P450, PUTATIVE (EUROFUNG)-RELATED"/>
    <property type="match status" value="1"/>
</dbReference>
<dbReference type="EMBL" id="AP022587">
    <property type="protein sequence ID" value="BBY22818.1"/>
    <property type="molecule type" value="Genomic_DNA"/>
</dbReference>
<keyword evidence="3 8" id="KW-0349">Heme</keyword>
<evidence type="ECO:0000256" key="2">
    <source>
        <dbReference type="ARBA" id="ARBA00010617"/>
    </source>
</evidence>
<gene>
    <name evidence="9" type="ORF">MSTO_30230</name>
</gene>
<keyword evidence="4 8" id="KW-0479">Metal-binding</keyword>
<evidence type="ECO:0000256" key="8">
    <source>
        <dbReference type="RuleBase" id="RU000461"/>
    </source>
</evidence>
<dbReference type="GO" id="GO:0004497">
    <property type="term" value="F:monooxygenase activity"/>
    <property type="evidence" value="ECO:0007669"/>
    <property type="project" value="UniProtKB-KW"/>
</dbReference>
<comment type="cofactor">
    <cofactor evidence="1">
        <name>heme</name>
        <dbReference type="ChEBI" id="CHEBI:30413"/>
    </cofactor>
</comment>
<dbReference type="RefSeq" id="WP_163790714.1">
    <property type="nucleotide sequence ID" value="NZ_AP022587.1"/>
</dbReference>
<keyword evidence="6 8" id="KW-0408">Iron</keyword>
<keyword evidence="5 8" id="KW-0560">Oxidoreductase</keyword>
<name>A0A7I7Q922_9MYCO</name>
<dbReference type="PANTHER" id="PTHR46696:SF1">
    <property type="entry name" value="CYTOCHROME P450 YJIB-RELATED"/>
    <property type="match status" value="1"/>
</dbReference>
<proteinExistence type="inferred from homology"/>
<evidence type="ECO:0000256" key="1">
    <source>
        <dbReference type="ARBA" id="ARBA00001971"/>
    </source>
</evidence>
<dbReference type="Proteomes" id="UP000467130">
    <property type="component" value="Chromosome"/>
</dbReference>
<dbReference type="InterPro" id="IPR001128">
    <property type="entry name" value="Cyt_P450"/>
</dbReference>
<keyword evidence="10" id="KW-1185">Reference proteome</keyword>